<evidence type="ECO:0000259" key="8">
    <source>
        <dbReference type="PROSITE" id="PS51779"/>
    </source>
</evidence>
<dbReference type="Gene3D" id="3.10.20.310">
    <property type="entry name" value="membrane protein fhac"/>
    <property type="match status" value="1"/>
</dbReference>
<evidence type="ECO:0000313" key="9">
    <source>
        <dbReference type="EMBL" id="SVB07776.1"/>
    </source>
</evidence>
<proteinExistence type="predicted"/>
<comment type="subcellular location">
    <subcellularLocation>
        <location evidence="1">Membrane</location>
    </subcellularLocation>
</comment>
<reference evidence="9" key="1">
    <citation type="submission" date="2018-05" db="EMBL/GenBank/DDBJ databases">
        <authorList>
            <person name="Lanie J.A."/>
            <person name="Ng W.-L."/>
            <person name="Kazmierczak K.M."/>
            <person name="Andrzejewski T.M."/>
            <person name="Davidsen T.M."/>
            <person name="Wayne K.J."/>
            <person name="Tettelin H."/>
            <person name="Glass J.I."/>
            <person name="Rusch D."/>
            <person name="Podicherti R."/>
            <person name="Tsui H.-C.T."/>
            <person name="Winkler M.E."/>
        </authorList>
    </citation>
    <scope>NUCLEOTIDE SEQUENCE</scope>
</reference>
<feature type="domain" description="POTRA" evidence="8">
    <location>
        <begin position="27"/>
        <end position="95"/>
    </location>
</feature>
<evidence type="ECO:0000256" key="2">
    <source>
        <dbReference type="ARBA" id="ARBA00022475"/>
    </source>
</evidence>
<keyword evidence="6" id="KW-0472">Membrane</keyword>
<dbReference type="AlphaFoldDB" id="A0A382B1S5"/>
<dbReference type="InterPro" id="IPR013685">
    <property type="entry name" value="POTRA_FtsQ_type"/>
</dbReference>
<organism evidence="9">
    <name type="scientific">marine metagenome</name>
    <dbReference type="NCBI Taxonomy" id="408172"/>
    <lineage>
        <taxon>unclassified sequences</taxon>
        <taxon>metagenomes</taxon>
        <taxon>ecological metagenomes</taxon>
    </lineage>
</organism>
<accession>A0A382B1S5</accession>
<evidence type="ECO:0000256" key="5">
    <source>
        <dbReference type="ARBA" id="ARBA00022989"/>
    </source>
</evidence>
<dbReference type="GO" id="GO:0051301">
    <property type="term" value="P:cell division"/>
    <property type="evidence" value="ECO:0007669"/>
    <property type="project" value="UniProtKB-KW"/>
</dbReference>
<evidence type="ECO:0000256" key="7">
    <source>
        <dbReference type="ARBA" id="ARBA00023306"/>
    </source>
</evidence>
<dbReference type="PANTHER" id="PTHR37820:SF1">
    <property type="entry name" value="CELL DIVISION PROTEIN FTSQ"/>
    <property type="match status" value="1"/>
</dbReference>
<sequence>MKTASSIVGIILLGILVIGYSSQIGLFDTFTVKIKGNQFVTDAQIQKQLEPFMEETYFSIDLDELQIEISSLDYIECVQLSRILPNTVMVQVIERNPILLITLENENFLMDKNGLLLPARGKAISYYPVPIINISKDMDYKSGLTGEIAEVFNFLVNDYPLFYDNLSEVIIEDEKWTFFSDSKTRIFTTSDNLLSQLNILKNFERTVYPNKQLGDYSYIDLRVAEQVVVKEKYRKG</sequence>
<keyword evidence="7" id="KW-0131">Cell cycle</keyword>
<keyword evidence="5" id="KW-1133">Transmembrane helix</keyword>
<dbReference type="InterPro" id="IPR034746">
    <property type="entry name" value="POTRA"/>
</dbReference>
<evidence type="ECO:0000256" key="3">
    <source>
        <dbReference type="ARBA" id="ARBA00022618"/>
    </source>
</evidence>
<dbReference type="Pfam" id="PF08478">
    <property type="entry name" value="POTRA_1"/>
    <property type="match status" value="1"/>
</dbReference>
<dbReference type="EMBL" id="UINC01027839">
    <property type="protein sequence ID" value="SVB07776.1"/>
    <property type="molecule type" value="Genomic_DNA"/>
</dbReference>
<keyword evidence="4" id="KW-0812">Transmembrane</keyword>
<dbReference type="PANTHER" id="PTHR37820">
    <property type="entry name" value="CELL DIVISION PROTEIN DIVIB"/>
    <property type="match status" value="1"/>
</dbReference>
<dbReference type="InterPro" id="IPR050487">
    <property type="entry name" value="FtsQ_DivIB"/>
</dbReference>
<protein>
    <recommendedName>
        <fullName evidence="8">POTRA domain-containing protein</fullName>
    </recommendedName>
</protein>
<evidence type="ECO:0000256" key="6">
    <source>
        <dbReference type="ARBA" id="ARBA00023136"/>
    </source>
</evidence>
<name>A0A382B1S5_9ZZZZ</name>
<gene>
    <name evidence="9" type="ORF">METZ01_LOCUS160630</name>
</gene>
<dbReference type="PROSITE" id="PS51779">
    <property type="entry name" value="POTRA"/>
    <property type="match status" value="1"/>
</dbReference>
<evidence type="ECO:0000256" key="4">
    <source>
        <dbReference type="ARBA" id="ARBA00022692"/>
    </source>
</evidence>
<keyword evidence="2" id="KW-1003">Cell membrane</keyword>
<evidence type="ECO:0000256" key="1">
    <source>
        <dbReference type="ARBA" id="ARBA00004370"/>
    </source>
</evidence>
<keyword evidence="3" id="KW-0132">Cell division</keyword>
<dbReference type="GO" id="GO:0005886">
    <property type="term" value="C:plasma membrane"/>
    <property type="evidence" value="ECO:0007669"/>
    <property type="project" value="TreeGrafter"/>
</dbReference>